<dbReference type="STRING" id="246410.A0A0E1RYB2"/>
<proteinExistence type="predicted"/>
<feature type="region of interest" description="Disordered" evidence="1">
    <location>
        <begin position="252"/>
        <end position="484"/>
    </location>
</feature>
<organism evidence="2 3">
    <name type="scientific">Coccidioides immitis (strain RS)</name>
    <name type="common">Valley fever fungus</name>
    <dbReference type="NCBI Taxonomy" id="246410"/>
    <lineage>
        <taxon>Eukaryota</taxon>
        <taxon>Fungi</taxon>
        <taxon>Dikarya</taxon>
        <taxon>Ascomycota</taxon>
        <taxon>Pezizomycotina</taxon>
        <taxon>Eurotiomycetes</taxon>
        <taxon>Eurotiomycetidae</taxon>
        <taxon>Onygenales</taxon>
        <taxon>Onygenaceae</taxon>
        <taxon>Coccidioides</taxon>
    </lineage>
</organism>
<name>A0A0E1RYB2_COCIM</name>
<keyword evidence="3" id="KW-1185">Reference proteome</keyword>
<feature type="region of interest" description="Disordered" evidence="1">
    <location>
        <begin position="98"/>
        <end position="120"/>
    </location>
</feature>
<dbReference type="EMBL" id="GG704911">
    <property type="protein sequence ID" value="EAS35593.1"/>
    <property type="molecule type" value="Genomic_DNA"/>
</dbReference>
<feature type="compositionally biased region" description="Basic and acidic residues" evidence="1">
    <location>
        <begin position="431"/>
        <end position="469"/>
    </location>
</feature>
<sequence length="522" mass="58503">MPRPPAKRGRAPRQNASSAASRPAARNANEHTVKAVKGRKWQDKEEEVSRASKVPQETPARPNQPVLERRSSTRGRRRAQTPVIGQRQIVHPGSATSVFAAEGGRGHGARGRFSVGPKQGDANSFMQKIGMGTPAFESSMLSAFRPRPRQKSILQLMADDESSDLGDEENFLGSLEPEDESTPLNLGKRKTLTREELASSDGCCDIQDDIDEERIPESPLWRLSSFRTAFSSPTNPKKRKIMVVVPVLAPEELSQYEYHRDTEEPVPDIENIDDVEIVEETQHSPSEDDDDLLPPMRQAPPEQSPEAWSQTLAPPMSSSPARSPIKSPARRKSSTKAPKKKIKTDSEAQPHISTATLQASLMPQRRRRRRRLAGNSEFDVFDDDDGTLERSSSPELRPDEDELSYLPVQSRRRGTSKKLKENRAALNRLPRRGESSGSKEKRRKPVEARLSRPSRGKERATYSRRRAGDEENSTISLEDTRDLKDGGNFVSEELLKQAAKFTEVDQWSIDFEDVEAESSPYR</sequence>
<feature type="region of interest" description="Disordered" evidence="1">
    <location>
        <begin position="1"/>
        <end position="85"/>
    </location>
</feature>
<dbReference type="InParanoid" id="A0A0E1RYB2"/>
<dbReference type="KEGG" id="cim:CIMG_00947"/>
<dbReference type="OMA" id="QDELQMP"/>
<feature type="compositionally biased region" description="Low complexity" evidence="1">
    <location>
        <begin position="313"/>
        <end position="324"/>
    </location>
</feature>
<dbReference type="VEuPathDB" id="FungiDB:CIMG_00947"/>
<evidence type="ECO:0000313" key="2">
    <source>
        <dbReference type="EMBL" id="EAS35593.1"/>
    </source>
</evidence>
<feature type="region of interest" description="Disordered" evidence="1">
    <location>
        <begin position="160"/>
        <end position="185"/>
    </location>
</feature>
<reference evidence="3" key="2">
    <citation type="journal article" date="2010" name="Genome Res.">
        <title>Population genomic sequencing of Coccidioides fungi reveals recent hybridization and transposon control.</title>
        <authorList>
            <person name="Neafsey D.E."/>
            <person name="Barker B.M."/>
            <person name="Sharpton T.J."/>
            <person name="Stajich J.E."/>
            <person name="Park D.J."/>
            <person name="Whiston E."/>
            <person name="Hung C.-Y."/>
            <person name="McMahan C."/>
            <person name="White J."/>
            <person name="Sykes S."/>
            <person name="Heiman D."/>
            <person name="Young S."/>
            <person name="Zeng Q."/>
            <person name="Abouelleil A."/>
            <person name="Aftuck L."/>
            <person name="Bessette D."/>
            <person name="Brown A."/>
            <person name="FitzGerald M."/>
            <person name="Lui A."/>
            <person name="Macdonald J.P."/>
            <person name="Priest M."/>
            <person name="Orbach M.J."/>
            <person name="Galgiani J.N."/>
            <person name="Kirkland T.N."/>
            <person name="Cole G.T."/>
            <person name="Birren B.W."/>
            <person name="Henn M.R."/>
            <person name="Taylor J.W."/>
            <person name="Rounsley S.D."/>
        </authorList>
    </citation>
    <scope>GENOME REANNOTATION</scope>
    <source>
        <strain evidence="3">RS</strain>
    </source>
</reference>
<gene>
    <name evidence="2" type="ORF">CIMG_00947</name>
</gene>
<dbReference type="RefSeq" id="XP_001247176.1">
    <property type="nucleotide sequence ID" value="XM_001247175.2"/>
</dbReference>
<feature type="compositionally biased region" description="Acidic residues" evidence="1">
    <location>
        <begin position="264"/>
        <end position="279"/>
    </location>
</feature>
<feature type="compositionally biased region" description="Basic residues" evidence="1">
    <location>
        <begin position="328"/>
        <end position="342"/>
    </location>
</feature>
<reference evidence="3" key="1">
    <citation type="journal article" date="2009" name="Genome Res.">
        <title>Comparative genomic analyses of the human fungal pathogens Coccidioides and their relatives.</title>
        <authorList>
            <person name="Sharpton T.J."/>
            <person name="Stajich J.E."/>
            <person name="Rounsley S.D."/>
            <person name="Gardner M.J."/>
            <person name="Wortman J.R."/>
            <person name="Jordar V.S."/>
            <person name="Maiti R."/>
            <person name="Kodira C.D."/>
            <person name="Neafsey D.E."/>
            <person name="Zeng Q."/>
            <person name="Hung C.-Y."/>
            <person name="McMahan C."/>
            <person name="Muszewska A."/>
            <person name="Grynberg M."/>
            <person name="Mandel M.A."/>
            <person name="Kellner E.M."/>
            <person name="Barker B.M."/>
            <person name="Galgiani J.N."/>
            <person name="Orbach M.J."/>
            <person name="Kirkland T.N."/>
            <person name="Cole G.T."/>
            <person name="Henn M.R."/>
            <person name="Birren B.W."/>
            <person name="Taylor J.W."/>
        </authorList>
    </citation>
    <scope>NUCLEOTIDE SEQUENCE [LARGE SCALE GENOMIC DNA]</scope>
    <source>
        <strain evidence="3">RS</strain>
    </source>
</reference>
<dbReference type="OrthoDB" id="5423493at2759"/>
<accession>A0A0E1RYB2</accession>
<dbReference type="AlphaFoldDB" id="A0A0E1RYB2"/>
<evidence type="ECO:0000313" key="3">
    <source>
        <dbReference type="Proteomes" id="UP000001261"/>
    </source>
</evidence>
<dbReference type="Proteomes" id="UP000001261">
    <property type="component" value="Unassembled WGS sequence"/>
</dbReference>
<feature type="compositionally biased region" description="Polar residues" evidence="1">
    <location>
        <begin position="351"/>
        <end position="361"/>
    </location>
</feature>
<dbReference type="GeneID" id="4566841"/>
<evidence type="ECO:0000256" key="1">
    <source>
        <dbReference type="SAM" id="MobiDB-lite"/>
    </source>
</evidence>
<feature type="compositionally biased region" description="Acidic residues" evidence="1">
    <location>
        <begin position="160"/>
        <end position="181"/>
    </location>
</feature>
<protein>
    <submittedName>
        <fullName evidence="2">Uncharacterized protein</fullName>
    </submittedName>
</protein>
<feature type="compositionally biased region" description="Basic and acidic residues" evidence="1">
    <location>
        <begin position="40"/>
        <end position="50"/>
    </location>
</feature>
<feature type="compositionally biased region" description="Low complexity" evidence="1">
    <location>
        <begin position="12"/>
        <end position="27"/>
    </location>
</feature>
<feature type="compositionally biased region" description="Basic residues" evidence="1">
    <location>
        <begin position="1"/>
        <end position="11"/>
    </location>
</feature>